<name>A0ABT9NSI0_9ACTN</name>
<keyword evidence="5 7" id="KW-1133">Transmembrane helix</keyword>
<evidence type="ECO:0000256" key="4">
    <source>
        <dbReference type="ARBA" id="ARBA00022692"/>
    </source>
</evidence>
<evidence type="ECO:0000256" key="2">
    <source>
        <dbReference type="ARBA" id="ARBA00010792"/>
    </source>
</evidence>
<evidence type="ECO:0000313" key="10">
    <source>
        <dbReference type="Proteomes" id="UP001240447"/>
    </source>
</evidence>
<comment type="similarity">
    <text evidence="2">Belongs to the DedA family.</text>
</comment>
<feature type="domain" description="VTT" evidence="8">
    <location>
        <begin position="10"/>
        <end position="114"/>
    </location>
</feature>
<reference evidence="9 10" key="1">
    <citation type="submission" date="2023-07" db="EMBL/GenBank/DDBJ databases">
        <title>Sequencing the genomes of 1000 actinobacteria strains.</title>
        <authorList>
            <person name="Klenk H.-P."/>
        </authorList>
    </citation>
    <scope>NUCLEOTIDE SEQUENCE [LARGE SCALE GENOMIC DNA]</scope>
    <source>
        <strain evidence="9 10">GD13</strain>
    </source>
</reference>
<keyword evidence="10" id="KW-1185">Reference proteome</keyword>
<evidence type="ECO:0000256" key="1">
    <source>
        <dbReference type="ARBA" id="ARBA00004651"/>
    </source>
</evidence>
<gene>
    <name evidence="9" type="ORF">J2S59_003186</name>
</gene>
<proteinExistence type="inferred from homology"/>
<evidence type="ECO:0000256" key="3">
    <source>
        <dbReference type="ARBA" id="ARBA00022475"/>
    </source>
</evidence>
<sequence length="159" mass="17360">MTDGWPVALAFAFLTVLGFCRAGATYLIGRGVRHWGSRRRASSEQSRTPSPTLQYAERLVRRLGPVAVPLSFLTVGLQTAIHLTAGALRMPGRYYVPALAVGALIWATLYTTVGLAVLHTVWGRVDRWVLVSAVAAVVVVVVVNLVLRRRRDRLAGRAD</sequence>
<keyword evidence="3" id="KW-1003">Cell membrane</keyword>
<evidence type="ECO:0000256" key="6">
    <source>
        <dbReference type="ARBA" id="ARBA00023136"/>
    </source>
</evidence>
<feature type="transmembrane region" description="Helical" evidence="7">
    <location>
        <begin position="95"/>
        <end position="122"/>
    </location>
</feature>
<keyword evidence="6 7" id="KW-0472">Membrane</keyword>
<dbReference type="EMBL" id="JAUSQM010000001">
    <property type="protein sequence ID" value="MDP9823377.1"/>
    <property type="molecule type" value="Genomic_DNA"/>
</dbReference>
<evidence type="ECO:0000259" key="8">
    <source>
        <dbReference type="Pfam" id="PF09335"/>
    </source>
</evidence>
<evidence type="ECO:0000256" key="7">
    <source>
        <dbReference type="SAM" id="Phobius"/>
    </source>
</evidence>
<organism evidence="9 10">
    <name type="scientific">Nocardioides massiliensis</name>
    <dbReference type="NCBI Taxonomy" id="1325935"/>
    <lineage>
        <taxon>Bacteria</taxon>
        <taxon>Bacillati</taxon>
        <taxon>Actinomycetota</taxon>
        <taxon>Actinomycetes</taxon>
        <taxon>Propionibacteriales</taxon>
        <taxon>Nocardioidaceae</taxon>
        <taxon>Nocardioides</taxon>
    </lineage>
</organism>
<dbReference type="Proteomes" id="UP001240447">
    <property type="component" value="Unassembled WGS sequence"/>
</dbReference>
<evidence type="ECO:0000313" key="9">
    <source>
        <dbReference type="EMBL" id="MDP9823377.1"/>
    </source>
</evidence>
<dbReference type="Pfam" id="PF09335">
    <property type="entry name" value="VTT_dom"/>
    <property type="match status" value="1"/>
</dbReference>
<comment type="caution">
    <text evidence="9">The sequence shown here is derived from an EMBL/GenBank/DDBJ whole genome shotgun (WGS) entry which is preliminary data.</text>
</comment>
<keyword evidence="4 7" id="KW-0812">Transmembrane</keyword>
<protein>
    <submittedName>
        <fullName evidence="9">Membrane protein DedA with SNARE-associated domain</fullName>
    </submittedName>
</protein>
<evidence type="ECO:0000256" key="5">
    <source>
        <dbReference type="ARBA" id="ARBA00022989"/>
    </source>
</evidence>
<dbReference type="InterPro" id="IPR032816">
    <property type="entry name" value="VTT_dom"/>
</dbReference>
<accession>A0ABT9NSI0</accession>
<dbReference type="PANTHER" id="PTHR42709:SF6">
    <property type="entry name" value="UNDECAPRENYL PHOSPHATE TRANSPORTER A"/>
    <property type="match status" value="1"/>
</dbReference>
<feature type="transmembrane region" description="Helical" evidence="7">
    <location>
        <begin position="128"/>
        <end position="147"/>
    </location>
</feature>
<comment type="subcellular location">
    <subcellularLocation>
        <location evidence="1">Cell membrane</location>
        <topology evidence="1">Multi-pass membrane protein</topology>
    </subcellularLocation>
</comment>
<dbReference type="InterPro" id="IPR051311">
    <property type="entry name" value="DedA_domain"/>
</dbReference>
<dbReference type="PANTHER" id="PTHR42709">
    <property type="entry name" value="ALKALINE PHOSPHATASE LIKE PROTEIN"/>
    <property type="match status" value="1"/>
</dbReference>
<dbReference type="RefSeq" id="WP_181641800.1">
    <property type="nucleotide sequence ID" value="NZ_CCXJ01000222.1"/>
</dbReference>